<dbReference type="AlphaFoldDB" id="A0A8D9A5A1"/>
<sequence>MTTLEVFPTTLETFPTTFLRDKNMMNTTMTSLPLISPPLKVKSVSLKSPTPNNLNRLLWKTYYHYSQWKTGTITHQESGKLAGLLPMGRKMKVLSCWTN</sequence>
<accession>A0A8D9A5A1</accession>
<evidence type="ECO:0000313" key="1">
    <source>
        <dbReference type="EMBL" id="CAG6759904.1"/>
    </source>
</evidence>
<reference evidence="1" key="1">
    <citation type="submission" date="2021-05" db="EMBL/GenBank/DDBJ databases">
        <authorList>
            <person name="Alioto T."/>
            <person name="Alioto T."/>
            <person name="Gomez Garrido J."/>
        </authorList>
    </citation>
    <scope>NUCLEOTIDE SEQUENCE</scope>
</reference>
<name>A0A8D9A5A1_9HEMI</name>
<dbReference type="EMBL" id="HBUF01554307">
    <property type="protein sequence ID" value="CAG6759904.1"/>
    <property type="molecule type" value="Transcribed_RNA"/>
</dbReference>
<organism evidence="1">
    <name type="scientific">Cacopsylla melanoneura</name>
    <dbReference type="NCBI Taxonomy" id="428564"/>
    <lineage>
        <taxon>Eukaryota</taxon>
        <taxon>Metazoa</taxon>
        <taxon>Ecdysozoa</taxon>
        <taxon>Arthropoda</taxon>
        <taxon>Hexapoda</taxon>
        <taxon>Insecta</taxon>
        <taxon>Pterygota</taxon>
        <taxon>Neoptera</taxon>
        <taxon>Paraneoptera</taxon>
        <taxon>Hemiptera</taxon>
        <taxon>Sternorrhyncha</taxon>
        <taxon>Psylloidea</taxon>
        <taxon>Psyllidae</taxon>
        <taxon>Psyllinae</taxon>
        <taxon>Cacopsylla</taxon>
    </lineage>
</organism>
<protein>
    <submittedName>
        <fullName evidence="1">Uncharacterized protein</fullName>
    </submittedName>
</protein>
<proteinExistence type="predicted"/>